<accession>A0A0L0HTE2</accession>
<dbReference type="OrthoDB" id="6419443at2759"/>
<dbReference type="Proteomes" id="UP000053201">
    <property type="component" value="Unassembled WGS sequence"/>
</dbReference>
<keyword evidence="3" id="KW-1185">Reference proteome</keyword>
<dbReference type="STRING" id="645134.A0A0L0HTE2"/>
<dbReference type="GeneID" id="27685251"/>
<evidence type="ECO:0000313" key="2">
    <source>
        <dbReference type="EMBL" id="KND04165.1"/>
    </source>
</evidence>
<dbReference type="AlphaFoldDB" id="A0A0L0HTE2"/>
<proteinExistence type="predicted"/>
<protein>
    <submittedName>
        <fullName evidence="2">Uncharacterized protein</fullName>
    </submittedName>
</protein>
<sequence>MPQPKTHSKPPPPKKKKPPKQPANNQHKRSSTSKLQEQEADPDTNLLITIQTDLLKTNPEQAVVNLIQSALNTHTTDPSFQTHLRTIKQLFYNRQYTDIFTNPALLPVYAAEYIPGRALCYRRLFVETKVLRDVLCAQDALVHCLGAGNGSEVVGIASAMVGLQEWIKCKNEASYEPRVTVHCQDLSNYGTVLPCLEAAIREAYQLPSSYLTIESSTSNLLDASAPLPPATLTTALFVLNELLATSKRGFVAFISRLVQSIPQGGLLLVVDSAGSFSECTVGKGEYMVYHLLDAVKEFEVLIKEDAVWYRCDPGLVYPLRLNHMRYFLRVYRRR</sequence>
<feature type="region of interest" description="Disordered" evidence="1">
    <location>
        <begin position="1"/>
        <end position="43"/>
    </location>
</feature>
<reference evidence="2 3" key="1">
    <citation type="submission" date="2009-08" db="EMBL/GenBank/DDBJ databases">
        <title>The Genome Sequence of Spizellomyces punctatus strain DAOM BR117.</title>
        <authorList>
            <consortium name="The Broad Institute Genome Sequencing Platform"/>
            <person name="Russ C."/>
            <person name="Cuomo C."/>
            <person name="Shea T."/>
            <person name="Young S.K."/>
            <person name="Zeng Q."/>
            <person name="Koehrsen M."/>
            <person name="Haas B."/>
            <person name="Borodovsky M."/>
            <person name="Guigo R."/>
            <person name="Alvarado L."/>
            <person name="Berlin A."/>
            <person name="Bochicchio J."/>
            <person name="Borenstein D."/>
            <person name="Chapman S."/>
            <person name="Chen Z."/>
            <person name="Engels R."/>
            <person name="Freedman E."/>
            <person name="Gellesch M."/>
            <person name="Goldberg J."/>
            <person name="Griggs A."/>
            <person name="Gujja S."/>
            <person name="Heiman D."/>
            <person name="Hepburn T."/>
            <person name="Howarth C."/>
            <person name="Jen D."/>
            <person name="Larson L."/>
            <person name="Lewis B."/>
            <person name="Mehta T."/>
            <person name="Park D."/>
            <person name="Pearson M."/>
            <person name="Roberts A."/>
            <person name="Saif S."/>
            <person name="Shenoy N."/>
            <person name="Sisk P."/>
            <person name="Stolte C."/>
            <person name="Sykes S."/>
            <person name="Thomson T."/>
            <person name="Walk T."/>
            <person name="White J."/>
            <person name="Yandava C."/>
            <person name="Burger G."/>
            <person name="Gray M.W."/>
            <person name="Holland P.W.H."/>
            <person name="King N."/>
            <person name="Lang F.B.F."/>
            <person name="Roger A.J."/>
            <person name="Ruiz-Trillo I."/>
            <person name="Lander E."/>
            <person name="Nusbaum C."/>
        </authorList>
    </citation>
    <scope>NUCLEOTIDE SEQUENCE [LARGE SCALE GENOMIC DNA]</scope>
    <source>
        <strain evidence="2 3">DAOM BR117</strain>
    </source>
</reference>
<dbReference type="VEuPathDB" id="FungiDB:SPPG_01599"/>
<dbReference type="InParanoid" id="A0A0L0HTE2"/>
<dbReference type="eggNOG" id="ENOG502QR34">
    <property type="taxonomic scope" value="Eukaryota"/>
</dbReference>
<dbReference type="EMBL" id="KQ257451">
    <property type="protein sequence ID" value="KND04165.1"/>
    <property type="molecule type" value="Genomic_DNA"/>
</dbReference>
<dbReference type="OMA" id="DMRYQVH"/>
<name>A0A0L0HTE2_SPIPD</name>
<dbReference type="InterPro" id="IPR021463">
    <property type="entry name" value="Methyltransf_34"/>
</dbReference>
<organism evidence="2 3">
    <name type="scientific">Spizellomyces punctatus (strain DAOM BR117)</name>
    <dbReference type="NCBI Taxonomy" id="645134"/>
    <lineage>
        <taxon>Eukaryota</taxon>
        <taxon>Fungi</taxon>
        <taxon>Fungi incertae sedis</taxon>
        <taxon>Chytridiomycota</taxon>
        <taxon>Chytridiomycota incertae sedis</taxon>
        <taxon>Chytridiomycetes</taxon>
        <taxon>Spizellomycetales</taxon>
        <taxon>Spizellomycetaceae</taxon>
        <taxon>Spizellomyces</taxon>
    </lineage>
</organism>
<feature type="compositionally biased region" description="Basic residues" evidence="1">
    <location>
        <begin position="1"/>
        <end position="19"/>
    </location>
</feature>
<evidence type="ECO:0000256" key="1">
    <source>
        <dbReference type="SAM" id="MobiDB-lite"/>
    </source>
</evidence>
<evidence type="ECO:0000313" key="3">
    <source>
        <dbReference type="Proteomes" id="UP000053201"/>
    </source>
</evidence>
<dbReference type="Pfam" id="PF11312">
    <property type="entry name" value="Methyltransf_34"/>
    <property type="match status" value="1"/>
</dbReference>
<gene>
    <name evidence="2" type="ORF">SPPG_01599</name>
</gene>
<dbReference type="RefSeq" id="XP_016612204.1">
    <property type="nucleotide sequence ID" value="XM_016749917.1"/>
</dbReference>